<evidence type="ECO:0000256" key="1">
    <source>
        <dbReference type="ARBA" id="ARBA00004196"/>
    </source>
</evidence>
<gene>
    <name evidence="6" type="ORF">LFTS_01366</name>
</gene>
<evidence type="ECO:0000256" key="2">
    <source>
        <dbReference type="ARBA" id="ARBA00022748"/>
    </source>
</evidence>
<dbReference type="InterPro" id="IPR036249">
    <property type="entry name" value="Thioredoxin-like_sf"/>
</dbReference>
<dbReference type="PANTHER" id="PTHR42852:SF6">
    <property type="entry name" value="THIOL:DISULFIDE INTERCHANGE PROTEIN DSBE"/>
    <property type="match status" value="1"/>
</dbReference>
<dbReference type="InterPro" id="IPR050553">
    <property type="entry name" value="Thioredoxin_ResA/DsbE_sf"/>
</dbReference>
<proteinExistence type="predicted"/>
<dbReference type="GO" id="GO:0016209">
    <property type="term" value="F:antioxidant activity"/>
    <property type="evidence" value="ECO:0007669"/>
    <property type="project" value="InterPro"/>
</dbReference>
<dbReference type="AlphaFoldDB" id="A0A2I2MG99"/>
<dbReference type="SUPFAM" id="SSF52833">
    <property type="entry name" value="Thioredoxin-like"/>
    <property type="match status" value="1"/>
</dbReference>
<dbReference type="PROSITE" id="PS00194">
    <property type="entry name" value="THIOREDOXIN_1"/>
    <property type="match status" value="1"/>
</dbReference>
<feature type="domain" description="Thioredoxin" evidence="5">
    <location>
        <begin position="86"/>
        <end position="226"/>
    </location>
</feature>
<dbReference type="PANTHER" id="PTHR42852">
    <property type="entry name" value="THIOL:DISULFIDE INTERCHANGE PROTEIN DSBE"/>
    <property type="match status" value="1"/>
</dbReference>
<keyword evidence="2" id="KW-0201">Cytochrome c-type biogenesis</keyword>
<protein>
    <submittedName>
        <fullName evidence="6">Thiol-disulfide isomerase or thioredoxin</fullName>
    </submittedName>
</protein>
<dbReference type="CDD" id="cd02966">
    <property type="entry name" value="TlpA_like_family"/>
    <property type="match status" value="1"/>
</dbReference>
<keyword evidence="6" id="KW-0413">Isomerase</keyword>
<dbReference type="PROSITE" id="PS51352">
    <property type="entry name" value="THIOREDOXIN_2"/>
    <property type="match status" value="1"/>
</dbReference>
<organism evidence="6">
    <name type="scientific">Leptospirillum ferriphilum</name>
    <dbReference type="NCBI Taxonomy" id="178606"/>
    <lineage>
        <taxon>Bacteria</taxon>
        <taxon>Pseudomonadati</taxon>
        <taxon>Nitrospirota</taxon>
        <taxon>Nitrospiria</taxon>
        <taxon>Nitrospirales</taxon>
        <taxon>Nitrospiraceae</taxon>
        <taxon>Leptospirillum</taxon>
    </lineage>
</organism>
<dbReference type="GO" id="GO:0017004">
    <property type="term" value="P:cytochrome complex assembly"/>
    <property type="evidence" value="ECO:0007669"/>
    <property type="project" value="UniProtKB-KW"/>
</dbReference>
<dbReference type="GO" id="GO:0016491">
    <property type="term" value="F:oxidoreductase activity"/>
    <property type="evidence" value="ECO:0007669"/>
    <property type="project" value="InterPro"/>
</dbReference>
<comment type="subcellular location">
    <subcellularLocation>
        <location evidence="1">Cell envelope</location>
    </subcellularLocation>
</comment>
<dbReference type="EMBL" id="LT966316">
    <property type="protein sequence ID" value="SOU92737.1"/>
    <property type="molecule type" value="Genomic_DNA"/>
</dbReference>
<dbReference type="GO" id="GO:0030313">
    <property type="term" value="C:cell envelope"/>
    <property type="evidence" value="ECO:0007669"/>
    <property type="project" value="UniProtKB-SubCell"/>
</dbReference>
<dbReference type="InterPro" id="IPR017937">
    <property type="entry name" value="Thioredoxin_CS"/>
</dbReference>
<evidence type="ECO:0000313" key="6">
    <source>
        <dbReference type="EMBL" id="SOU92737.1"/>
    </source>
</evidence>
<name>A0A2I2MG99_9BACT</name>
<dbReference type="InterPro" id="IPR000866">
    <property type="entry name" value="AhpC/TSA"/>
</dbReference>
<dbReference type="Gene3D" id="3.40.30.10">
    <property type="entry name" value="Glutaredoxin"/>
    <property type="match status" value="1"/>
</dbReference>
<sequence>MALAGRIPARKSVPPFYHMYRMMLDLTLNRSLSPTGRVFFSPSGFRLAAFAFLLILLLLGEAQTGWSSGATAVPEDLLQKMGFIVFDDREKAPEVTGPSISGGILDLEKLRGRWVLLNFWATWCVPCRQEIPTLVRLSRQMDGRKVVLLSVAMDNDPDKIRHYLKKTPVDYPVLLGQESHVDGRYIGMGLPETYLIDPEGYLVGKAAGSRDWSGPASIHLFDALENSPSGIHSPRKDPS</sequence>
<evidence type="ECO:0000256" key="3">
    <source>
        <dbReference type="ARBA" id="ARBA00023157"/>
    </source>
</evidence>
<accession>A0A2I2MG99</accession>
<reference evidence="6" key="1">
    <citation type="submission" date="2017-12" db="EMBL/GenBank/DDBJ databases">
        <authorList>
            <consortium name="SysMetEx"/>
        </authorList>
    </citation>
    <scope>NUCLEOTIDE SEQUENCE</scope>
    <source>
        <strain evidence="6">Pb_238</strain>
    </source>
</reference>
<dbReference type="Pfam" id="PF00578">
    <property type="entry name" value="AhpC-TSA"/>
    <property type="match status" value="1"/>
</dbReference>
<keyword evidence="4" id="KW-0676">Redox-active center</keyword>
<evidence type="ECO:0000256" key="4">
    <source>
        <dbReference type="ARBA" id="ARBA00023284"/>
    </source>
</evidence>
<evidence type="ECO:0000259" key="5">
    <source>
        <dbReference type="PROSITE" id="PS51352"/>
    </source>
</evidence>
<dbReference type="InterPro" id="IPR013766">
    <property type="entry name" value="Thioredoxin_domain"/>
</dbReference>
<dbReference type="GO" id="GO:0016853">
    <property type="term" value="F:isomerase activity"/>
    <property type="evidence" value="ECO:0007669"/>
    <property type="project" value="UniProtKB-KW"/>
</dbReference>
<keyword evidence="3" id="KW-1015">Disulfide bond</keyword>